<gene>
    <name evidence="1" type="ORF">G2W53_041483</name>
</gene>
<keyword evidence="2" id="KW-1185">Reference proteome</keyword>
<name>A0A834VYU0_9FABA</name>
<dbReference type="EMBL" id="JAAIUW010000013">
    <property type="protein sequence ID" value="KAF7802372.1"/>
    <property type="molecule type" value="Genomic_DNA"/>
</dbReference>
<evidence type="ECO:0000313" key="2">
    <source>
        <dbReference type="Proteomes" id="UP000634136"/>
    </source>
</evidence>
<comment type="caution">
    <text evidence="1">The sequence shown here is derived from an EMBL/GenBank/DDBJ whole genome shotgun (WGS) entry which is preliminary data.</text>
</comment>
<protein>
    <submittedName>
        <fullName evidence="1">Uncharacterized protein</fullName>
    </submittedName>
</protein>
<accession>A0A834VYU0</accession>
<organism evidence="1 2">
    <name type="scientific">Senna tora</name>
    <dbReference type="NCBI Taxonomy" id="362788"/>
    <lineage>
        <taxon>Eukaryota</taxon>
        <taxon>Viridiplantae</taxon>
        <taxon>Streptophyta</taxon>
        <taxon>Embryophyta</taxon>
        <taxon>Tracheophyta</taxon>
        <taxon>Spermatophyta</taxon>
        <taxon>Magnoliopsida</taxon>
        <taxon>eudicotyledons</taxon>
        <taxon>Gunneridae</taxon>
        <taxon>Pentapetalae</taxon>
        <taxon>rosids</taxon>
        <taxon>fabids</taxon>
        <taxon>Fabales</taxon>
        <taxon>Fabaceae</taxon>
        <taxon>Caesalpinioideae</taxon>
        <taxon>Cassia clade</taxon>
        <taxon>Senna</taxon>
    </lineage>
</organism>
<reference evidence="1" key="1">
    <citation type="submission" date="2020-09" db="EMBL/GenBank/DDBJ databases">
        <title>Genome-Enabled Discovery of Anthraquinone Biosynthesis in Senna tora.</title>
        <authorList>
            <person name="Kang S.-H."/>
            <person name="Pandey R.P."/>
            <person name="Lee C.-M."/>
            <person name="Sim J.-S."/>
            <person name="Jeong J.-T."/>
            <person name="Choi B.-S."/>
            <person name="Jung M."/>
            <person name="Ginzburg D."/>
            <person name="Zhao K."/>
            <person name="Won S.Y."/>
            <person name="Oh T.-J."/>
            <person name="Yu Y."/>
            <person name="Kim N.-H."/>
            <person name="Lee O.R."/>
            <person name="Lee T.-H."/>
            <person name="Bashyal P."/>
            <person name="Kim T.-S."/>
            <person name="Lee W.-H."/>
            <person name="Kawkins C."/>
            <person name="Kim C.-K."/>
            <person name="Kim J.S."/>
            <person name="Ahn B.O."/>
            <person name="Rhee S.Y."/>
            <person name="Sohng J.K."/>
        </authorList>
    </citation>
    <scope>NUCLEOTIDE SEQUENCE</scope>
    <source>
        <tissue evidence="1">Leaf</tissue>
    </source>
</reference>
<proteinExistence type="predicted"/>
<sequence>MATLALLMNQSIARPGKDAALATKVQTDTPSCIVLLELNRLIGPRIFVFLHFLLSILLSEKLILIRRHCRSSLSHSTCAVDIVDWGKGGSVFFEPTEAAVVVSLFSLPALPTEAYSVAKIVDADVEEKAQKGAEEETQLPSIHN</sequence>
<dbReference type="Proteomes" id="UP000634136">
    <property type="component" value="Unassembled WGS sequence"/>
</dbReference>
<dbReference type="AlphaFoldDB" id="A0A834VYU0"/>
<evidence type="ECO:0000313" key="1">
    <source>
        <dbReference type="EMBL" id="KAF7802372.1"/>
    </source>
</evidence>